<evidence type="ECO:0008006" key="3">
    <source>
        <dbReference type="Google" id="ProtNLM"/>
    </source>
</evidence>
<name>A0ABV4JXF1_9BACT</name>
<evidence type="ECO:0000313" key="1">
    <source>
        <dbReference type="EMBL" id="MEZ7195391.1"/>
    </source>
</evidence>
<keyword evidence="2" id="KW-1185">Reference proteome</keyword>
<organism evidence="1 2">
    <name type="scientific">Pseudodesulfovibrio karagichevae</name>
    <dbReference type="NCBI Taxonomy" id="3239305"/>
    <lineage>
        <taxon>Bacteria</taxon>
        <taxon>Pseudomonadati</taxon>
        <taxon>Thermodesulfobacteriota</taxon>
        <taxon>Desulfovibrionia</taxon>
        <taxon>Desulfovibrionales</taxon>
        <taxon>Desulfovibrionaceae</taxon>
    </lineage>
</organism>
<accession>A0ABV4JXF1</accession>
<dbReference type="EMBL" id="JBGLYH010000002">
    <property type="protein sequence ID" value="MEZ7195391.1"/>
    <property type="molecule type" value="Genomic_DNA"/>
</dbReference>
<dbReference type="RefSeq" id="WP_371384942.1">
    <property type="nucleotide sequence ID" value="NZ_JBGLYH010000002.1"/>
</dbReference>
<sequence>MSYDATIRSGDTRNLVFTVTTGGVATDISGASWTHGIAAYPGAGTVGADRTGTVTSGTEITVSLSSSDTALAPGRYYHELEVTDALGNVSTYGGYILIEPASVD</sequence>
<reference evidence="1 2" key="1">
    <citation type="submission" date="2024-08" db="EMBL/GenBank/DDBJ databases">
        <title>Sulfate-reducing bacteria isolated from formation water of the oil field in Kazakhstan and description of Pseudodesulfovibrio sp.</title>
        <authorList>
            <person name="Bidzhieva S.K."/>
            <person name="Tourova T.P."/>
            <person name="Grouzdev D.S."/>
            <person name="Beletsky A.V."/>
            <person name="Sokolova D.S."/>
            <person name="Samigullina S.R."/>
            <person name="Poltaraus A.B."/>
            <person name="Avtukh A.N."/>
            <person name="Tereshina V.M."/>
            <person name="Zhaparov N.S."/>
            <person name="Mardanov A.V."/>
            <person name="Nazina T.N."/>
        </authorList>
    </citation>
    <scope>NUCLEOTIDE SEQUENCE [LARGE SCALE GENOMIC DNA]</scope>
    <source>
        <strain evidence="1 2">9FUS</strain>
    </source>
</reference>
<gene>
    <name evidence="1" type="ORF">AB6M95_01405</name>
</gene>
<dbReference type="Proteomes" id="UP001568698">
    <property type="component" value="Unassembled WGS sequence"/>
</dbReference>
<evidence type="ECO:0000313" key="2">
    <source>
        <dbReference type="Proteomes" id="UP001568698"/>
    </source>
</evidence>
<protein>
    <recommendedName>
        <fullName evidence="3">BppU N-terminal domain-containing protein</fullName>
    </recommendedName>
</protein>
<proteinExistence type="predicted"/>
<comment type="caution">
    <text evidence="1">The sequence shown here is derived from an EMBL/GenBank/DDBJ whole genome shotgun (WGS) entry which is preliminary data.</text>
</comment>